<evidence type="ECO:0000313" key="2">
    <source>
        <dbReference type="EMBL" id="CAK8682778.1"/>
    </source>
</evidence>
<evidence type="ECO:0000256" key="1">
    <source>
        <dbReference type="SAM" id="Phobius"/>
    </source>
</evidence>
<feature type="transmembrane region" description="Helical" evidence="1">
    <location>
        <begin position="74"/>
        <end position="96"/>
    </location>
</feature>
<dbReference type="EMBL" id="CAWYQH010000096">
    <property type="protein sequence ID" value="CAK8682778.1"/>
    <property type="molecule type" value="Genomic_DNA"/>
</dbReference>
<dbReference type="Proteomes" id="UP001642483">
    <property type="component" value="Unassembled WGS sequence"/>
</dbReference>
<evidence type="ECO:0000313" key="3">
    <source>
        <dbReference type="Proteomes" id="UP001642483"/>
    </source>
</evidence>
<accession>A0ABP0FT22</accession>
<proteinExistence type="predicted"/>
<keyword evidence="1" id="KW-0472">Membrane</keyword>
<protein>
    <submittedName>
        <fullName evidence="2">Uncharacterized protein</fullName>
    </submittedName>
</protein>
<keyword evidence="1" id="KW-0812">Transmembrane</keyword>
<organism evidence="2 3">
    <name type="scientific">Clavelina lepadiformis</name>
    <name type="common">Light-bulb sea squirt</name>
    <name type="synonym">Ascidia lepadiformis</name>
    <dbReference type="NCBI Taxonomy" id="159417"/>
    <lineage>
        <taxon>Eukaryota</taxon>
        <taxon>Metazoa</taxon>
        <taxon>Chordata</taxon>
        <taxon>Tunicata</taxon>
        <taxon>Ascidiacea</taxon>
        <taxon>Aplousobranchia</taxon>
        <taxon>Clavelinidae</taxon>
        <taxon>Clavelina</taxon>
    </lineage>
</organism>
<keyword evidence="1" id="KW-1133">Transmembrane helix</keyword>
<sequence>MAPKRTTVSNSATFLQFTTGSSLPAANHEITKELLASLIFSFLAALVAIYILFVMVRYGCKHKLFSCEGKRQEIGFSSVINNLTMFSAFFVIIYVASELPLVVPQRPPFCAPYLTKQHSQGSKIFKLSLSNITPCFASCSLYYISVVSFDGDDV</sequence>
<keyword evidence="3" id="KW-1185">Reference proteome</keyword>
<gene>
    <name evidence="2" type="ORF">CVLEPA_LOCUS13562</name>
</gene>
<comment type="caution">
    <text evidence="2">The sequence shown here is derived from an EMBL/GenBank/DDBJ whole genome shotgun (WGS) entry which is preliminary data.</text>
</comment>
<name>A0ABP0FT22_CLALP</name>
<reference evidence="2 3" key="1">
    <citation type="submission" date="2024-02" db="EMBL/GenBank/DDBJ databases">
        <authorList>
            <person name="Daric V."/>
            <person name="Darras S."/>
        </authorList>
    </citation>
    <scope>NUCLEOTIDE SEQUENCE [LARGE SCALE GENOMIC DNA]</scope>
</reference>
<feature type="transmembrane region" description="Helical" evidence="1">
    <location>
        <begin position="34"/>
        <end position="53"/>
    </location>
</feature>